<accession>A0A9P8ASB4</accession>
<dbReference type="SUPFAM" id="SSF53474">
    <property type="entry name" value="alpha/beta-Hydrolases"/>
    <property type="match status" value="1"/>
</dbReference>
<proteinExistence type="predicted"/>
<dbReference type="GeneID" id="66101505"/>
<evidence type="ECO:0000313" key="2">
    <source>
        <dbReference type="EMBL" id="KAG7445955.1"/>
    </source>
</evidence>
<feature type="compositionally biased region" description="Low complexity" evidence="1">
    <location>
        <begin position="466"/>
        <end position="476"/>
    </location>
</feature>
<comment type="caution">
    <text evidence="2">The sequence shown here is derived from an EMBL/GenBank/DDBJ whole genome shotgun (WGS) entry which is preliminary data.</text>
</comment>
<dbReference type="Gene3D" id="3.40.50.1820">
    <property type="entry name" value="alpha/beta hydrolase"/>
    <property type="match status" value="1"/>
</dbReference>
<sequence length="521" mass="57726">MRMNGFKAVTGLPPVLILLCSPCKDNLLRLFPSSSPACIRTMPYVDLHSDDDYASIYYLTNTTFGNVGSFDPDKPTVILLHPFFLDSTWLDNQFGDPRLYKNYNMIAFDMRVCGRSSCRHSGRHDSWVEAADLAFCHQILHLPLCHVLAHDNISVNCALRFAFLFPDMCASLTLCNAPAPTELKWVLTAFHELLQSWCFATDLESFEHAGKEGARIIIGPDIDSDLLDEIMAYWQMHLPPSKRVRVLEQANVALNRIPMKPEMLNAITQPVLIIHGDRCDVSPVKYAERLHSELSNSEGGARLYPLKGASGSLCTIQGNASIANQVFAKFMSQLPRLRSDIIPPVTSIAERMSVALDKLAEFTNDSSFRARDPTSSLSFSCLTPDIVRSQTESLALYSENLENAYSPVGPNGRPYRSLTGNADTLRYSERKEQEHWFSGGTDGNSKTNNEHLGSFILQKHGKSDSESLAPSSEPASNDQVQQGRLRRATITPAASVEKHVIKGSMAKVVGTNSTSIGRLLK</sequence>
<evidence type="ECO:0000313" key="3">
    <source>
        <dbReference type="Proteomes" id="UP000812287"/>
    </source>
</evidence>
<dbReference type="EMBL" id="MU250535">
    <property type="protein sequence ID" value="KAG7445955.1"/>
    <property type="molecule type" value="Genomic_DNA"/>
</dbReference>
<dbReference type="PANTHER" id="PTHR43689">
    <property type="entry name" value="HYDROLASE"/>
    <property type="match status" value="1"/>
</dbReference>
<dbReference type="AlphaFoldDB" id="A0A9P8ASB4"/>
<name>A0A9P8ASB4_9AGAR</name>
<dbReference type="RefSeq" id="XP_043039455.1">
    <property type="nucleotide sequence ID" value="XM_043179211.1"/>
</dbReference>
<evidence type="ECO:0000256" key="1">
    <source>
        <dbReference type="SAM" id="MobiDB-lite"/>
    </source>
</evidence>
<reference evidence="2" key="1">
    <citation type="submission" date="2020-11" db="EMBL/GenBank/DDBJ databases">
        <title>Adaptations for nitrogen fixation in a non-lichenized fungal sporocarp promotes dispersal by wood-feeding termites.</title>
        <authorList>
            <consortium name="DOE Joint Genome Institute"/>
            <person name="Koch R.A."/>
            <person name="Yoon G."/>
            <person name="Arayal U."/>
            <person name="Lail K."/>
            <person name="Amirebrahimi M."/>
            <person name="Labutti K."/>
            <person name="Lipzen A."/>
            <person name="Riley R."/>
            <person name="Barry K."/>
            <person name="Henrissat B."/>
            <person name="Grigoriev I.V."/>
            <person name="Herr J.R."/>
            <person name="Aime M.C."/>
        </authorList>
    </citation>
    <scope>NUCLEOTIDE SEQUENCE</scope>
    <source>
        <strain evidence="2">MCA 3950</strain>
    </source>
</reference>
<gene>
    <name evidence="2" type="ORF">BT62DRAFT_1076365</name>
</gene>
<dbReference type="Proteomes" id="UP000812287">
    <property type="component" value="Unassembled WGS sequence"/>
</dbReference>
<dbReference type="PANTHER" id="PTHR43689:SF8">
    <property type="entry name" value="ALPHA_BETA-HYDROLASES SUPERFAMILY PROTEIN"/>
    <property type="match status" value="1"/>
</dbReference>
<dbReference type="InterPro" id="IPR029058">
    <property type="entry name" value="AB_hydrolase_fold"/>
</dbReference>
<protein>
    <submittedName>
        <fullName evidence="2">Alpha/beta-hydrolase</fullName>
    </submittedName>
</protein>
<organism evidence="2 3">
    <name type="scientific">Guyanagaster necrorhizus</name>
    <dbReference type="NCBI Taxonomy" id="856835"/>
    <lineage>
        <taxon>Eukaryota</taxon>
        <taxon>Fungi</taxon>
        <taxon>Dikarya</taxon>
        <taxon>Basidiomycota</taxon>
        <taxon>Agaricomycotina</taxon>
        <taxon>Agaricomycetes</taxon>
        <taxon>Agaricomycetidae</taxon>
        <taxon>Agaricales</taxon>
        <taxon>Marasmiineae</taxon>
        <taxon>Physalacriaceae</taxon>
        <taxon>Guyanagaster</taxon>
    </lineage>
</organism>
<feature type="region of interest" description="Disordered" evidence="1">
    <location>
        <begin position="460"/>
        <end position="484"/>
    </location>
</feature>
<dbReference type="OrthoDB" id="19657at2759"/>
<keyword evidence="3" id="KW-1185">Reference proteome</keyword>